<dbReference type="RefSeq" id="WP_349297687.1">
    <property type="nucleotide sequence ID" value="NZ_JBEDNQ010000003.1"/>
</dbReference>
<organism evidence="2 3">
    <name type="scientific">Pseudonocardia nematodicida</name>
    <dbReference type="NCBI Taxonomy" id="1206997"/>
    <lineage>
        <taxon>Bacteria</taxon>
        <taxon>Bacillati</taxon>
        <taxon>Actinomycetota</taxon>
        <taxon>Actinomycetes</taxon>
        <taxon>Pseudonocardiales</taxon>
        <taxon>Pseudonocardiaceae</taxon>
        <taxon>Pseudonocardia</taxon>
    </lineage>
</organism>
<keyword evidence="3" id="KW-1185">Reference proteome</keyword>
<dbReference type="InterPro" id="IPR032330">
    <property type="entry name" value="EF-G-binding_C"/>
</dbReference>
<dbReference type="EMBL" id="JBEDNQ010000003">
    <property type="protein sequence ID" value="MEQ3550624.1"/>
    <property type="molecule type" value="Genomic_DNA"/>
</dbReference>
<accession>A0ABV1K9S3</accession>
<protein>
    <submittedName>
        <fullName evidence="2">FBP domain-containing protein</fullName>
    </submittedName>
</protein>
<evidence type="ECO:0000313" key="3">
    <source>
        <dbReference type="Proteomes" id="UP001494902"/>
    </source>
</evidence>
<dbReference type="Pfam" id="PF16571">
    <property type="entry name" value="FBP_C"/>
    <property type="match status" value="1"/>
</dbReference>
<evidence type="ECO:0000259" key="1">
    <source>
        <dbReference type="Pfam" id="PF16571"/>
    </source>
</evidence>
<gene>
    <name evidence="2" type="ORF">WIS52_09100</name>
</gene>
<feature type="domain" description="Elongation factor G-binding protein C-terminal treble-clef zinc-finger" evidence="1">
    <location>
        <begin position="9"/>
        <end position="160"/>
    </location>
</feature>
<evidence type="ECO:0000313" key="2">
    <source>
        <dbReference type="EMBL" id="MEQ3550624.1"/>
    </source>
</evidence>
<dbReference type="Proteomes" id="UP001494902">
    <property type="component" value="Unassembled WGS sequence"/>
</dbReference>
<proteinExistence type="predicted"/>
<reference evidence="2 3" key="1">
    <citation type="submission" date="2024-03" db="EMBL/GenBank/DDBJ databases">
        <title>Draft genome sequence of Pseudonocardia nematodicida JCM 31783.</title>
        <authorList>
            <person name="Butdee W."/>
            <person name="Duangmal K."/>
        </authorList>
    </citation>
    <scope>NUCLEOTIDE SEQUENCE [LARGE SCALE GENOMIC DNA]</scope>
    <source>
        <strain evidence="2 3">JCM 31783</strain>
    </source>
</reference>
<comment type="caution">
    <text evidence="2">The sequence shown here is derived from an EMBL/GenBank/DDBJ whole genome shotgun (WGS) entry which is preliminary data.</text>
</comment>
<sequence length="167" mass="17420">MTSTNETRIRRAMTNVSKGEANRMTLPAWVRDLDPDQLDDVHGWLDPKAPERGALLVPTDDGPVGIGLRSSAGGARAAAMCALCRTTHTVGGVALFAAPRKGAAGRQGDTVGTYICADLACAQHVRVETATAALKPTPGTTVDERRAGLRERAVEFVGAVTGAIQTA</sequence>
<name>A0ABV1K9S3_9PSEU</name>